<dbReference type="InterPro" id="IPR002938">
    <property type="entry name" value="FAD-bd"/>
</dbReference>
<protein>
    <recommendedName>
        <fullName evidence="2">FAD-binding domain-containing protein</fullName>
    </recommendedName>
</protein>
<dbReference type="Proteomes" id="UP001501102">
    <property type="component" value="Unassembled WGS sequence"/>
</dbReference>
<dbReference type="EMBL" id="BAAAXZ010000136">
    <property type="protein sequence ID" value="GAA2937250.1"/>
    <property type="molecule type" value="Genomic_DNA"/>
</dbReference>
<feature type="domain" description="FAD-binding" evidence="2">
    <location>
        <begin position="1"/>
        <end position="106"/>
    </location>
</feature>
<feature type="region of interest" description="Disordered" evidence="1">
    <location>
        <begin position="213"/>
        <end position="260"/>
    </location>
</feature>
<evidence type="ECO:0000313" key="3">
    <source>
        <dbReference type="EMBL" id="GAA2937250.1"/>
    </source>
</evidence>
<feature type="compositionally biased region" description="Basic residues" evidence="1">
    <location>
        <begin position="227"/>
        <end position="242"/>
    </location>
</feature>
<feature type="region of interest" description="Disordered" evidence="1">
    <location>
        <begin position="122"/>
        <end position="146"/>
    </location>
</feature>
<feature type="compositionally biased region" description="Polar residues" evidence="1">
    <location>
        <begin position="251"/>
        <end position="260"/>
    </location>
</feature>
<name>A0ABN3X4C3_STRTU</name>
<reference evidence="3 4" key="1">
    <citation type="journal article" date="2019" name="Int. J. Syst. Evol. Microbiol.">
        <title>The Global Catalogue of Microorganisms (GCM) 10K type strain sequencing project: providing services to taxonomists for standard genome sequencing and annotation.</title>
        <authorList>
            <consortium name="The Broad Institute Genomics Platform"/>
            <consortium name="The Broad Institute Genome Sequencing Center for Infectious Disease"/>
            <person name="Wu L."/>
            <person name="Ma J."/>
        </authorList>
    </citation>
    <scope>NUCLEOTIDE SEQUENCE [LARGE SCALE GENOMIC DNA]</scope>
    <source>
        <strain evidence="3 4">JCM 4087</strain>
    </source>
</reference>
<dbReference type="Pfam" id="PF01494">
    <property type="entry name" value="FAD_binding_3"/>
    <property type="match status" value="1"/>
</dbReference>
<dbReference type="Gene3D" id="3.50.50.60">
    <property type="entry name" value="FAD/NAD(P)-binding domain"/>
    <property type="match status" value="2"/>
</dbReference>
<feature type="compositionally biased region" description="Basic residues" evidence="1">
    <location>
        <begin position="176"/>
        <end position="195"/>
    </location>
</feature>
<proteinExistence type="predicted"/>
<sequence>MVERLPEPSGQSRGLGFTARAMEVLDSAGVLPCRRGVGDQPGGHFGGLRFDYSVLPGAHFGARGIPQARTEAVLEEWAGGLGADIRRGWELTGPDDLGDAVQATVHTPGGVPAAALRVSGGLRRRAEPRCARRPDSTSPGPPRPARCTWADVGRLRGAAAVPRRTACRRHGDGRTAARRGGPRHRLPGPRPGARARRAARLAEVAAAWRRITGEDIGGGPRGVGQPLHRRHPPGHTSTRRGRILLAGDAATSISPQEDRD</sequence>
<evidence type="ECO:0000256" key="1">
    <source>
        <dbReference type="SAM" id="MobiDB-lite"/>
    </source>
</evidence>
<feature type="region of interest" description="Disordered" evidence="1">
    <location>
        <begin position="161"/>
        <end position="195"/>
    </location>
</feature>
<dbReference type="Gene3D" id="3.30.70.2450">
    <property type="match status" value="1"/>
</dbReference>
<evidence type="ECO:0000313" key="4">
    <source>
        <dbReference type="Proteomes" id="UP001501102"/>
    </source>
</evidence>
<feature type="compositionally biased region" description="Basic and acidic residues" evidence="1">
    <location>
        <begin position="124"/>
        <end position="135"/>
    </location>
</feature>
<dbReference type="InterPro" id="IPR036188">
    <property type="entry name" value="FAD/NAD-bd_sf"/>
</dbReference>
<keyword evidence="4" id="KW-1185">Reference proteome</keyword>
<accession>A0ABN3X4C3</accession>
<dbReference type="SUPFAM" id="SSF51905">
    <property type="entry name" value="FAD/NAD(P)-binding domain"/>
    <property type="match status" value="1"/>
</dbReference>
<comment type="caution">
    <text evidence="3">The sequence shown here is derived from an EMBL/GenBank/DDBJ whole genome shotgun (WGS) entry which is preliminary data.</text>
</comment>
<evidence type="ECO:0000259" key="2">
    <source>
        <dbReference type="Pfam" id="PF01494"/>
    </source>
</evidence>
<gene>
    <name evidence="3" type="ORF">GCM10020221_36280</name>
</gene>
<organism evidence="3 4">
    <name type="scientific">Streptomyces thioluteus</name>
    <dbReference type="NCBI Taxonomy" id="66431"/>
    <lineage>
        <taxon>Bacteria</taxon>
        <taxon>Bacillati</taxon>
        <taxon>Actinomycetota</taxon>
        <taxon>Actinomycetes</taxon>
        <taxon>Kitasatosporales</taxon>
        <taxon>Streptomycetaceae</taxon>
        <taxon>Streptomyces</taxon>
    </lineage>
</organism>